<evidence type="ECO:0000313" key="1">
    <source>
        <dbReference type="EMBL" id="MFC7356578.1"/>
    </source>
</evidence>
<sequence length="114" mass="12690">MKNLLKIITVVLVVFAGTQGIKAQELKKDADRPEVIAKTQVNEIDAKLDLNGDQERALFRAIVSKIVNDRKLVDGKDANDPTVKTNKAKIEDGYKAAVKKALGEEKYKAWLKLQ</sequence>
<reference evidence="2" key="1">
    <citation type="journal article" date="2019" name="Int. J. Syst. Evol. Microbiol.">
        <title>The Global Catalogue of Microorganisms (GCM) 10K type strain sequencing project: providing services to taxonomists for standard genome sequencing and annotation.</title>
        <authorList>
            <consortium name="The Broad Institute Genomics Platform"/>
            <consortium name="The Broad Institute Genome Sequencing Center for Infectious Disease"/>
            <person name="Wu L."/>
            <person name="Ma J."/>
        </authorList>
    </citation>
    <scope>NUCLEOTIDE SEQUENCE [LARGE SCALE GENOMIC DNA]</scope>
    <source>
        <strain evidence="2">CGMCC 1.16306</strain>
    </source>
</reference>
<dbReference type="RefSeq" id="WP_380216427.1">
    <property type="nucleotide sequence ID" value="NZ_JBHTBN010000001.1"/>
</dbReference>
<organism evidence="1 2">
    <name type="scientific">Jejudonia soesokkakensis</name>
    <dbReference type="NCBI Taxonomy" id="1323432"/>
    <lineage>
        <taxon>Bacteria</taxon>
        <taxon>Pseudomonadati</taxon>
        <taxon>Bacteroidota</taxon>
        <taxon>Flavobacteriia</taxon>
        <taxon>Flavobacteriales</taxon>
        <taxon>Flavobacteriaceae</taxon>
        <taxon>Jejudonia</taxon>
    </lineage>
</organism>
<dbReference type="EMBL" id="JBHTBN010000001">
    <property type="protein sequence ID" value="MFC7356578.1"/>
    <property type="molecule type" value="Genomic_DNA"/>
</dbReference>
<protein>
    <recommendedName>
        <fullName evidence="3">Peptidylprolyl isomerase</fullName>
    </recommendedName>
</protein>
<accession>A0ABW2MS91</accession>
<dbReference type="Proteomes" id="UP001596415">
    <property type="component" value="Unassembled WGS sequence"/>
</dbReference>
<keyword evidence="2" id="KW-1185">Reference proteome</keyword>
<proteinExistence type="predicted"/>
<evidence type="ECO:0008006" key="3">
    <source>
        <dbReference type="Google" id="ProtNLM"/>
    </source>
</evidence>
<evidence type="ECO:0000313" key="2">
    <source>
        <dbReference type="Proteomes" id="UP001596415"/>
    </source>
</evidence>
<gene>
    <name evidence="1" type="ORF">ACFQO1_02675</name>
</gene>
<name>A0ABW2MS91_9FLAO</name>
<comment type="caution">
    <text evidence="1">The sequence shown here is derived from an EMBL/GenBank/DDBJ whole genome shotgun (WGS) entry which is preliminary data.</text>
</comment>